<dbReference type="InterPro" id="IPR007922">
    <property type="entry name" value="DciA-like"/>
</dbReference>
<dbReference type="RefSeq" id="WP_198127491.1">
    <property type="nucleotide sequence ID" value="NZ_JAECZC010000066.1"/>
</dbReference>
<evidence type="ECO:0000256" key="1">
    <source>
        <dbReference type="SAM" id="MobiDB-lite"/>
    </source>
</evidence>
<dbReference type="Pfam" id="PF05258">
    <property type="entry name" value="DciA"/>
    <property type="match status" value="1"/>
</dbReference>
<dbReference type="PANTHER" id="PTHR36456">
    <property type="entry name" value="UPF0232 PROTEIN SCO3875"/>
    <property type="match status" value="1"/>
</dbReference>
<organism evidence="2 3">
    <name type="scientific">Amazonocrinis nigriterrae CENA67</name>
    <dbReference type="NCBI Taxonomy" id="2794033"/>
    <lineage>
        <taxon>Bacteria</taxon>
        <taxon>Bacillati</taxon>
        <taxon>Cyanobacteriota</taxon>
        <taxon>Cyanophyceae</taxon>
        <taxon>Nostocales</taxon>
        <taxon>Nostocaceae</taxon>
        <taxon>Amazonocrinis</taxon>
        <taxon>Amazonocrinis nigriterrae</taxon>
    </lineage>
</organism>
<protein>
    <submittedName>
        <fullName evidence="2">DUF721 domain-containing protein</fullName>
    </submittedName>
</protein>
<sequence length="213" mass="23376">MSLKSVNDILGVLEQQAKWQEQPFARLLQCWTEVVGAAVAAQTRPLSIQRDVLRVATSSAAWAQNLTFARQTLLLKLNQKLPMPLVDIRFSTAEWRRLPEVAQQPPAILPQEHPSYLGDVNSPRHDMKPTIENANTAFGNWAKKMQARSHGLPVCPQCQCPTPPGELQRWQVCSLCAAKQLSNKGQGGRGAREQGSSGSRGAGEAEGDEENNS</sequence>
<comment type="caution">
    <text evidence="2">The sequence shown here is derived from an EMBL/GenBank/DDBJ whole genome shotgun (WGS) entry which is preliminary data.</text>
</comment>
<feature type="region of interest" description="Disordered" evidence="1">
    <location>
        <begin position="182"/>
        <end position="213"/>
    </location>
</feature>
<evidence type="ECO:0000313" key="2">
    <source>
        <dbReference type="EMBL" id="MBH8565702.1"/>
    </source>
</evidence>
<keyword evidence="3" id="KW-1185">Reference proteome</keyword>
<reference evidence="2 3" key="1">
    <citation type="journal article" date="2021" name="Int. J. Syst. Evol. Microbiol.">
        <title>Amazonocrinis nigriterrae gen. nov., sp. nov., Atlanticothrix silvestris gen. nov., sp. nov. and Dendronalium phyllosphericum gen. nov., sp. nov., nostocacean cyanobacteria from Brazilian environments.</title>
        <authorList>
            <person name="Alvarenga D.O."/>
            <person name="Andreote A.P.D."/>
            <person name="Branco L.H.Z."/>
            <person name="Delbaje E."/>
            <person name="Cruz R.B."/>
            <person name="Varani A.M."/>
            <person name="Fiore M.F."/>
        </authorList>
    </citation>
    <scope>NUCLEOTIDE SEQUENCE [LARGE SCALE GENOMIC DNA]</scope>
    <source>
        <strain evidence="2 3">CENA67</strain>
    </source>
</reference>
<dbReference type="Proteomes" id="UP000632766">
    <property type="component" value="Unassembled WGS sequence"/>
</dbReference>
<gene>
    <name evidence="2" type="ORF">I8748_26605</name>
</gene>
<dbReference type="PANTHER" id="PTHR36456:SF1">
    <property type="entry name" value="UPF0232 PROTEIN SCO3875"/>
    <property type="match status" value="1"/>
</dbReference>
<name>A0A8J7HUB7_9NOST</name>
<evidence type="ECO:0000313" key="3">
    <source>
        <dbReference type="Proteomes" id="UP000632766"/>
    </source>
</evidence>
<dbReference type="AlphaFoldDB" id="A0A8J7HUB7"/>
<dbReference type="EMBL" id="JAECZC010000066">
    <property type="protein sequence ID" value="MBH8565702.1"/>
    <property type="molecule type" value="Genomic_DNA"/>
</dbReference>
<accession>A0A8J7HUB7</accession>
<proteinExistence type="predicted"/>